<dbReference type="KEGG" id="wms:ID128_00635"/>
<feature type="region of interest" description="Disordered" evidence="1">
    <location>
        <begin position="61"/>
        <end position="86"/>
    </location>
</feature>
<feature type="transmembrane region" description="Helical" evidence="2">
    <location>
        <begin position="194"/>
        <end position="215"/>
    </location>
</feature>
<dbReference type="RefSeq" id="WP_191111203.1">
    <property type="nucleotide sequence ID" value="NZ_CP061738.1"/>
</dbReference>
<dbReference type="Proteomes" id="UP000516514">
    <property type="component" value="Chromosome"/>
</dbReference>
<keyword evidence="2" id="KW-0472">Membrane</keyword>
<evidence type="ECO:0000256" key="1">
    <source>
        <dbReference type="SAM" id="MobiDB-lite"/>
    </source>
</evidence>
<sequence length="429" mass="47264">MPNPVNEDNVISTSYRQVDENDKITGTPPIVELGNVAQKNDGDIDPPSPKKAENLISSILSNVTSREPSETVSASSGVGESLGDGSVEHIYAQVQKRRGSLSSLKSNETNDEDFDDEDDSQKSLLTNNEPGIDSDTTLNSKKTNRAWPRAKYAMQQKGFIIFGASAIILSTSAALIYLQDKAKFIAFFTNSPKYVTIPVIALATLLAISPIFCAIKQFRNTEEYQTQGKDADEILDKVLEQQPKDKAIKSVRLEYSNGTHSNFILNAWESKNDFINIDEKVISRTNKVTSVINDRPLFTALLTGVVAANIAFPLGLLAIDGVNGVQKFYQNPLNHNVGLSLLIGSGVLALLIVCLGVHYYRKTNCTNLIYSQEKIDTENVNEKLIEEIKHQRTNVLEENHSKDAKRSSLTLEQVVIQSHNCKDAVYSVG</sequence>
<dbReference type="AlphaFoldDB" id="A0A7M3U1X9"/>
<protein>
    <submittedName>
        <fullName evidence="3">Uncharacterized protein</fullName>
    </submittedName>
</protein>
<name>A0A7M3U1X9_9RICK</name>
<evidence type="ECO:0000256" key="2">
    <source>
        <dbReference type="SAM" id="Phobius"/>
    </source>
</evidence>
<accession>A0A7M3U1X9</accession>
<proteinExistence type="predicted"/>
<keyword evidence="2" id="KW-0812">Transmembrane</keyword>
<feature type="transmembrane region" description="Helical" evidence="2">
    <location>
        <begin position="339"/>
        <end position="360"/>
    </location>
</feature>
<evidence type="ECO:0000313" key="4">
    <source>
        <dbReference type="Proteomes" id="UP000516514"/>
    </source>
</evidence>
<organism evidence="3 4">
    <name type="scientific">Candidatus Wolbachia massiliensis</name>
    <dbReference type="NCBI Taxonomy" id="1845000"/>
    <lineage>
        <taxon>Bacteria</taxon>
        <taxon>Pseudomonadati</taxon>
        <taxon>Pseudomonadota</taxon>
        <taxon>Alphaproteobacteria</taxon>
        <taxon>Rickettsiales</taxon>
        <taxon>Anaplasmataceae</taxon>
        <taxon>Wolbachieae</taxon>
        <taxon>Wolbachia</taxon>
    </lineage>
</organism>
<dbReference type="EMBL" id="CP061738">
    <property type="protein sequence ID" value="QOD38414.1"/>
    <property type="molecule type" value="Genomic_DNA"/>
</dbReference>
<gene>
    <name evidence="3" type="ORF">ID128_00635</name>
</gene>
<keyword evidence="4" id="KW-1185">Reference proteome</keyword>
<keyword evidence="2" id="KW-1133">Transmembrane helix</keyword>
<feature type="transmembrane region" description="Helical" evidence="2">
    <location>
        <begin position="159"/>
        <end position="178"/>
    </location>
</feature>
<feature type="compositionally biased region" description="Polar residues" evidence="1">
    <location>
        <begin position="61"/>
        <end position="78"/>
    </location>
</feature>
<feature type="transmembrane region" description="Helical" evidence="2">
    <location>
        <begin position="297"/>
        <end position="319"/>
    </location>
</feature>
<reference evidence="3 4" key="1">
    <citation type="submission" date="2020-09" db="EMBL/GenBank/DDBJ databases">
        <title>An Earliest Endosymbiont, Wolbachia massiliensis sp. nov., Strain PL13 From the Bed Bug (Cimex hemipterius), Type strain of a New supergroup T.</title>
        <authorList>
            <person name="Laidoudi Y."/>
            <person name="Levasseur A."/>
            <person name="Medkour H."/>
            <person name="Maaloum M."/>
            <person name="BenKhedher M."/>
            <person name="Sambou M."/>
            <person name="Bassene H."/>
            <person name="Davoust B."/>
            <person name="Fenollar F."/>
            <person name="Raoult D."/>
            <person name="Mediannikov O."/>
        </authorList>
    </citation>
    <scope>NUCLEOTIDE SEQUENCE [LARGE SCALE GENOMIC DNA]</scope>
    <source>
        <strain evidence="3 4">PL13</strain>
    </source>
</reference>
<feature type="compositionally biased region" description="Acidic residues" evidence="1">
    <location>
        <begin position="109"/>
        <end position="119"/>
    </location>
</feature>
<feature type="compositionally biased region" description="Polar residues" evidence="1">
    <location>
        <begin position="122"/>
        <end position="140"/>
    </location>
</feature>
<feature type="region of interest" description="Disordered" evidence="1">
    <location>
        <begin position="98"/>
        <end position="140"/>
    </location>
</feature>
<evidence type="ECO:0000313" key="3">
    <source>
        <dbReference type="EMBL" id="QOD38414.1"/>
    </source>
</evidence>